<keyword evidence="3" id="KW-1185">Reference proteome</keyword>
<sequence length="259" mass="30004">MTPDPTMAEQRSLEIVVVNLARSTERRAKMIETLQPFSLPYTFFDAVEGRDGHPLFDRFDPKLAEIRRGFILNAGELGCFASHYLLWERCVREKRPLLIFEDDVSVSDTFPQAYQLVAEKIERYGLLRLSGHKKRSFHVCETTQEGMDIIRFKIGPHGTSCYAVAPWAAAKLIAKADVWFEPVDVHLDRFWTHGVGSFGLRPMPVTHVAETEEQSEIWQGKKRDRKSRRFRKLRALYRASDDIGRFIFNLPYIGRWVEG</sequence>
<dbReference type="Pfam" id="PF01755">
    <property type="entry name" value="Glyco_transf_25"/>
    <property type="match status" value="1"/>
</dbReference>
<reference evidence="2 3" key="1">
    <citation type="submission" date="2022-04" db="EMBL/GenBank/DDBJ databases">
        <title>Rhizobium coralii sp. nov., isolated from coral Turbinaria peltata.</title>
        <authorList>
            <person name="Sun H."/>
        </authorList>
    </citation>
    <scope>NUCLEOTIDE SEQUENCE [LARGE SCALE GENOMIC DNA]</scope>
    <source>
        <strain evidence="2 3">NTR19</strain>
    </source>
</reference>
<dbReference type="Proteomes" id="UP001202827">
    <property type="component" value="Unassembled WGS sequence"/>
</dbReference>
<evidence type="ECO:0000259" key="1">
    <source>
        <dbReference type="Pfam" id="PF01755"/>
    </source>
</evidence>
<evidence type="ECO:0000313" key="2">
    <source>
        <dbReference type="EMBL" id="MCK8780201.1"/>
    </source>
</evidence>
<evidence type="ECO:0000313" key="3">
    <source>
        <dbReference type="Proteomes" id="UP001202827"/>
    </source>
</evidence>
<protein>
    <submittedName>
        <fullName evidence="2">Glycosyltransferase family 25 protein</fullName>
    </submittedName>
</protein>
<organism evidence="2 3">
    <name type="scientific">Neorhizobium turbinariae</name>
    <dbReference type="NCBI Taxonomy" id="2937795"/>
    <lineage>
        <taxon>Bacteria</taxon>
        <taxon>Pseudomonadati</taxon>
        <taxon>Pseudomonadota</taxon>
        <taxon>Alphaproteobacteria</taxon>
        <taxon>Hyphomicrobiales</taxon>
        <taxon>Rhizobiaceae</taxon>
        <taxon>Rhizobium/Agrobacterium group</taxon>
        <taxon>Neorhizobium</taxon>
    </lineage>
</organism>
<name>A0ABT0IQN1_9HYPH</name>
<dbReference type="EMBL" id="JALPRY010000010">
    <property type="protein sequence ID" value="MCK8780201.1"/>
    <property type="molecule type" value="Genomic_DNA"/>
</dbReference>
<gene>
    <name evidence="2" type="ORF">M0654_09425</name>
</gene>
<feature type="domain" description="Glycosyl transferase family 25" evidence="1">
    <location>
        <begin position="14"/>
        <end position="185"/>
    </location>
</feature>
<dbReference type="RefSeq" id="WP_248682862.1">
    <property type="nucleotide sequence ID" value="NZ_JALPRY010000010.1"/>
</dbReference>
<proteinExistence type="predicted"/>
<comment type="caution">
    <text evidence="2">The sequence shown here is derived from an EMBL/GenBank/DDBJ whole genome shotgun (WGS) entry which is preliminary data.</text>
</comment>
<dbReference type="CDD" id="cd06532">
    <property type="entry name" value="Glyco_transf_25"/>
    <property type="match status" value="1"/>
</dbReference>
<dbReference type="InterPro" id="IPR002654">
    <property type="entry name" value="Glyco_trans_25"/>
</dbReference>
<accession>A0ABT0IQN1</accession>